<dbReference type="EMBL" id="JAFLQW010000302">
    <property type="protein sequence ID" value="MBO0349679.1"/>
    <property type="molecule type" value="Genomic_DNA"/>
</dbReference>
<sequence>MNAERFAFKLIVEKTENWGQDTVTLPENLPRSEAGEKALSEFLQVMQLELEDARLEESQVQEYREPLTEFVSQPLVQETLLGVFDKDCKTISTDTLAQTWTQLNLTALPEGFNWEAVARIYFKQIKAFVHARELVDRLLNANREDTLTLDDIKRDVFLQHLFDEPWHEVMRQIVRMIAPELAAELLDSLIENPVEPSNFTHLFVAAECLAVLPDRTALTSTANQLRDRLQFLTQYPEVDELILTRLRAISTLARVWKTDLDTLPWLQSLVESPVAESIRMSAVDEIALSWKERPEILSWLKTLAQSSVAEITRVSAVRSLATHYRQDP</sequence>
<dbReference type="InterPro" id="IPR054569">
    <property type="entry name" value="NNH2"/>
</dbReference>
<evidence type="ECO:0000259" key="1">
    <source>
        <dbReference type="Pfam" id="PF22734"/>
    </source>
</evidence>
<organism evidence="2 3">
    <name type="scientific">Phormidium pseudopriestleyi FRX01</name>
    <dbReference type="NCBI Taxonomy" id="1759528"/>
    <lineage>
        <taxon>Bacteria</taxon>
        <taxon>Bacillati</taxon>
        <taxon>Cyanobacteriota</taxon>
        <taxon>Cyanophyceae</taxon>
        <taxon>Oscillatoriophycideae</taxon>
        <taxon>Oscillatoriales</taxon>
        <taxon>Oscillatoriaceae</taxon>
        <taxon>Phormidium</taxon>
    </lineage>
</organism>
<evidence type="ECO:0000313" key="3">
    <source>
        <dbReference type="Proteomes" id="UP000664844"/>
    </source>
</evidence>
<proteinExistence type="predicted"/>
<reference evidence="2 3" key="1">
    <citation type="submission" date="2021-03" db="EMBL/GenBank/DDBJ databases">
        <title>Metabolic Capacity of the Antarctic Cyanobacterium Phormidium pseudopriestleyi that Sustains Oxygenic Photosynthesis in the Presence of Hydrogen Sulfide.</title>
        <authorList>
            <person name="Lumian J.E."/>
            <person name="Jungblut A.D."/>
            <person name="Dillon M.L."/>
            <person name="Hawes I."/>
            <person name="Doran P.T."/>
            <person name="Mackey T.J."/>
            <person name="Dick G.J."/>
            <person name="Grettenberger C.L."/>
            <person name="Sumner D.Y."/>
        </authorList>
    </citation>
    <scope>NUCLEOTIDE SEQUENCE [LARGE SCALE GENOMIC DNA]</scope>
    <source>
        <strain evidence="2 3">FRX01</strain>
    </source>
</reference>
<comment type="caution">
    <text evidence="2">The sequence shown here is derived from an EMBL/GenBank/DDBJ whole genome shotgun (WGS) entry which is preliminary data.</text>
</comment>
<keyword evidence="3" id="KW-1185">Reference proteome</keyword>
<evidence type="ECO:0000313" key="2">
    <source>
        <dbReference type="EMBL" id="MBO0349679.1"/>
    </source>
</evidence>
<dbReference type="Proteomes" id="UP000664844">
    <property type="component" value="Unassembled WGS sequence"/>
</dbReference>
<dbReference type="RefSeq" id="WP_207088188.1">
    <property type="nucleotide sequence ID" value="NZ_JAFLQW010000302.1"/>
</dbReference>
<name>A0ABS3FRD6_9CYAN</name>
<feature type="domain" description="NACHT N-terminal Helical" evidence="1">
    <location>
        <begin position="26"/>
        <end position="145"/>
    </location>
</feature>
<dbReference type="Pfam" id="PF22734">
    <property type="entry name" value="NNH2"/>
    <property type="match status" value="1"/>
</dbReference>
<gene>
    <name evidence="2" type="ORF">J0895_11270</name>
</gene>
<protein>
    <submittedName>
        <fullName evidence="2">HEAT repeat domain-containing protein</fullName>
    </submittedName>
</protein>
<accession>A0ABS3FRD6</accession>
<feature type="non-terminal residue" evidence="2">
    <location>
        <position position="328"/>
    </location>
</feature>